<dbReference type="GO" id="GO:0008641">
    <property type="term" value="F:ubiquitin-like modifier activating enzyme activity"/>
    <property type="evidence" value="ECO:0007669"/>
    <property type="project" value="InterPro"/>
</dbReference>
<sequence length="233" mass="25727">RSPKRLEFSNTNTQALHVDYVAAAAKLYARAYGFPAPTDRASVERVLQEGKSAPAYRDKFAFSTETNRTRPPTSDAMNRDGSASEEGLGAELPTHESLGQLGIQPLVFDKDDDDHMNFIVAASNLRAETYGISPADKHKSKKIVGNIIPAIATCTAAVAGLVCLQLYAVAQARGDKRDFHNAFVDLGRCKFSMVNPAGPTAHQYLNKEWNVWDRIEVDGRQDMTLQQFLDHMK</sequence>
<dbReference type="OMA" id="HMNFIVA"/>
<feature type="domain" description="Ubiquitin-activating enzyme SCCH" evidence="5">
    <location>
        <begin position="1"/>
        <end position="141"/>
    </location>
</feature>
<dbReference type="Gene3D" id="1.10.10.2660">
    <property type="entry name" value="Ubiquitin-activating enzyme E1, SCCH domain"/>
    <property type="match status" value="1"/>
</dbReference>
<reference evidence="6" key="1">
    <citation type="submission" date="2025-08" db="UniProtKB">
        <authorList>
            <consortium name="Ensembl"/>
        </authorList>
    </citation>
    <scope>IDENTIFICATION</scope>
</reference>
<evidence type="ECO:0000313" key="6">
    <source>
        <dbReference type="Ensembl" id="ENSPMAP00000003337.1"/>
    </source>
</evidence>
<dbReference type="InterPro" id="IPR035985">
    <property type="entry name" value="Ubiquitin-activating_enz"/>
</dbReference>
<dbReference type="Pfam" id="PF10585">
    <property type="entry name" value="UBA_E1_SCCH"/>
    <property type="match status" value="1"/>
</dbReference>
<dbReference type="SUPFAM" id="SSF69572">
    <property type="entry name" value="Activating enzymes of the ubiquitin-like proteins"/>
    <property type="match status" value="1"/>
</dbReference>
<protein>
    <recommendedName>
        <fullName evidence="5">Ubiquitin-activating enzyme SCCH domain-containing protein</fullName>
    </recommendedName>
</protein>
<comment type="similarity">
    <text evidence="2">Belongs to the ubiquitin-activating E1 family.</text>
</comment>
<dbReference type="InterPro" id="IPR019572">
    <property type="entry name" value="UBA_E1_SCCH"/>
</dbReference>
<proteinExistence type="inferred from homology"/>
<dbReference type="InterPro" id="IPR042063">
    <property type="entry name" value="Ubi_acti_E1_SCCH"/>
</dbReference>
<evidence type="ECO:0000259" key="5">
    <source>
        <dbReference type="Pfam" id="PF10585"/>
    </source>
</evidence>
<name>S4RDQ5_PETMA</name>
<evidence type="ECO:0000256" key="3">
    <source>
        <dbReference type="SAM" id="MobiDB-lite"/>
    </source>
</evidence>
<dbReference type="Ensembl" id="ENSPMAT00000003352.1">
    <property type="protein sequence ID" value="ENSPMAP00000003337.1"/>
    <property type="gene ID" value="ENSPMAG00000003071.1"/>
</dbReference>
<evidence type="ECO:0000256" key="4">
    <source>
        <dbReference type="SAM" id="Phobius"/>
    </source>
</evidence>
<organism evidence="6">
    <name type="scientific">Petromyzon marinus</name>
    <name type="common">Sea lamprey</name>
    <dbReference type="NCBI Taxonomy" id="7757"/>
    <lineage>
        <taxon>Eukaryota</taxon>
        <taxon>Metazoa</taxon>
        <taxon>Chordata</taxon>
        <taxon>Craniata</taxon>
        <taxon>Vertebrata</taxon>
        <taxon>Cyclostomata</taxon>
        <taxon>Hyperoartia</taxon>
        <taxon>Petromyzontiformes</taxon>
        <taxon>Petromyzontidae</taxon>
        <taxon>Petromyzon</taxon>
    </lineage>
</organism>
<comment type="pathway">
    <text evidence="1">Protein modification; protein ubiquitination.</text>
</comment>
<dbReference type="AlphaFoldDB" id="S4RDQ5"/>
<accession>S4RDQ5</accession>
<keyword evidence="4" id="KW-0812">Transmembrane</keyword>
<reference evidence="6" key="2">
    <citation type="submission" date="2025-09" db="UniProtKB">
        <authorList>
            <consortium name="Ensembl"/>
        </authorList>
    </citation>
    <scope>IDENTIFICATION</scope>
</reference>
<keyword evidence="4" id="KW-1133">Transmembrane helix</keyword>
<feature type="transmembrane region" description="Helical" evidence="4">
    <location>
        <begin position="147"/>
        <end position="168"/>
    </location>
</feature>
<evidence type="ECO:0000256" key="2">
    <source>
        <dbReference type="ARBA" id="ARBA00005673"/>
    </source>
</evidence>
<feature type="region of interest" description="Disordered" evidence="3">
    <location>
        <begin position="61"/>
        <end position="88"/>
    </location>
</feature>
<dbReference type="HOGENOM" id="CLU_1192284_0_0_1"/>
<dbReference type="GeneTree" id="ENSGT00940000166138"/>
<feature type="compositionally biased region" description="Polar residues" evidence="3">
    <location>
        <begin position="63"/>
        <end position="76"/>
    </location>
</feature>
<keyword evidence="4" id="KW-0472">Membrane</keyword>
<dbReference type="STRING" id="7757.ENSPMAP00000003337"/>
<evidence type="ECO:0000256" key="1">
    <source>
        <dbReference type="ARBA" id="ARBA00004906"/>
    </source>
</evidence>